<feature type="region of interest" description="Disordered" evidence="1">
    <location>
        <begin position="1"/>
        <end position="190"/>
    </location>
</feature>
<reference evidence="3 4" key="1">
    <citation type="journal article" date="2009" name="Science">
        <title>Green evolution and dynamic adaptations revealed by genomes of the marine picoeukaryotes Micromonas.</title>
        <authorList>
            <person name="Worden A.Z."/>
            <person name="Lee J.H."/>
            <person name="Mock T."/>
            <person name="Rouze P."/>
            <person name="Simmons M.P."/>
            <person name="Aerts A.L."/>
            <person name="Allen A.E."/>
            <person name="Cuvelier M.L."/>
            <person name="Derelle E."/>
            <person name="Everett M.V."/>
            <person name="Foulon E."/>
            <person name="Grimwood J."/>
            <person name="Gundlach H."/>
            <person name="Henrissat B."/>
            <person name="Napoli C."/>
            <person name="McDonald S.M."/>
            <person name="Parker M.S."/>
            <person name="Rombauts S."/>
            <person name="Salamov A."/>
            <person name="Von Dassow P."/>
            <person name="Badger J.H."/>
            <person name="Coutinho P.M."/>
            <person name="Demir E."/>
            <person name="Dubchak I."/>
            <person name="Gentemann C."/>
            <person name="Eikrem W."/>
            <person name="Gready J.E."/>
            <person name="John U."/>
            <person name="Lanier W."/>
            <person name="Lindquist E.A."/>
            <person name="Lucas S."/>
            <person name="Mayer K.F."/>
            <person name="Moreau H."/>
            <person name="Not F."/>
            <person name="Otillar R."/>
            <person name="Panaud O."/>
            <person name="Pangilinan J."/>
            <person name="Paulsen I."/>
            <person name="Piegu B."/>
            <person name="Poliakov A."/>
            <person name="Robbens S."/>
            <person name="Schmutz J."/>
            <person name="Toulza E."/>
            <person name="Wyss T."/>
            <person name="Zelensky A."/>
            <person name="Zhou K."/>
            <person name="Armbrust E.V."/>
            <person name="Bhattacharya D."/>
            <person name="Goodenough U.W."/>
            <person name="Van de Peer Y."/>
            <person name="Grigoriev I.V."/>
        </authorList>
    </citation>
    <scope>NUCLEOTIDE SEQUENCE [LARGE SCALE GENOMIC DNA]</scope>
    <source>
        <strain evidence="4">RCC299 / NOUM17</strain>
    </source>
</reference>
<name>C1EIJ6_MICCC</name>
<feature type="compositionally biased region" description="Low complexity" evidence="1">
    <location>
        <begin position="891"/>
        <end position="904"/>
    </location>
</feature>
<dbReference type="STRING" id="296587.C1EIJ6"/>
<keyword evidence="2" id="KW-1133">Transmembrane helix</keyword>
<feature type="compositionally biased region" description="Basic and acidic residues" evidence="1">
    <location>
        <begin position="632"/>
        <end position="646"/>
    </location>
</feature>
<dbReference type="InParanoid" id="C1EIJ6"/>
<gene>
    <name evidence="3" type="ORF">MICPUN_64600</name>
</gene>
<keyword evidence="2" id="KW-0812">Transmembrane</keyword>
<keyword evidence="2" id="KW-0472">Membrane</keyword>
<feature type="transmembrane region" description="Helical" evidence="2">
    <location>
        <begin position="743"/>
        <end position="773"/>
    </location>
</feature>
<feature type="region of interest" description="Disordered" evidence="1">
    <location>
        <begin position="781"/>
        <end position="928"/>
    </location>
</feature>
<sequence>MSTDERPMRGRQVGHNRWTWGAESASVRNGTDTSSSFYDDDDDDDTTDEIYRYGVGPAGDVSVRARPPSPHFTSSSHSRQKKVSEGARCPEDDDYDEEDGRGPGPSGRTNGARRAPKLPSPPRVSRPIAPNPPRLSPRDETPDSPLRLTHPSHSSRVRSPVSSGSSKDSTEKDSLVGGAAGRGDGGAPVVVPESEWNATMAALFGVPPSGGRRKKKPRDASAADAARRMEAAKKAAARDALRRKAERRVYKPANAWMLGKLAAMYGGFVSLLIAQLFFSALAGYVNPNALWLNERQDQAWRCAVCVALLGVPAMAAHLCGYLLFPPVWGERFPDRDRALEELGGRLYFRFHHSRRRGDSPGRTKKAVEVCVDVLSRTLPSALWEVEVVTDDADLYVASSNVREFVYKPDASGDVSKRLQTSPTGISHPRACDLLAHASAQSAAHWGDWIVHMGTDAVLNQRAVDSVVFHCARESRLVALSPGKRPCARRGAQGAAYPGLTRTANDVHHGVGPGVFAWIPAMAEVARAGECHGSIRVAYGLSQRVTSPIPECFVVVPLELEQSVGHVPAPPRTEMTSFALRAQARGARFAWLDAGVHVPSTPGLWRLFRLRVADSAANYALWRQLSSIGTDRVGSDRVGTDQKREGNEGNDGGVTVTQSGNNGIDVATRFWFATHCVSSAFAKLAPALVVLGAWAKRMPSGSDSLYLACALGGVAALVHFQYAVGFYASSGARHLARGAPGYVLYWILFAFTLALVPVFSAFELVATVTGLFWTPAHTASRRVRGPKEAGSKESSPSRPGDESSDGLLGSDGEVRRRVPARKRVPFAWRPRGGDSKVPSGDLEAPLMDRAGGGGGGGGGSSSGDGTDSGEDAERLRRVERESSEKERRRRMSASTTSGLSGSTRGNKQRWGLGSSKASAAPVKSGNHQA</sequence>
<dbReference type="Proteomes" id="UP000002009">
    <property type="component" value="Chromosome 15"/>
</dbReference>
<feature type="compositionally biased region" description="Acidic residues" evidence="1">
    <location>
        <begin position="38"/>
        <end position="48"/>
    </location>
</feature>
<dbReference type="AlphaFoldDB" id="C1EIJ6"/>
<keyword evidence="4" id="KW-1185">Reference proteome</keyword>
<feature type="compositionally biased region" description="Basic and acidic residues" evidence="1">
    <location>
        <begin position="870"/>
        <end position="885"/>
    </location>
</feature>
<accession>C1EIJ6</accession>
<feature type="compositionally biased region" description="Gly residues" evidence="1">
    <location>
        <begin position="849"/>
        <end position="861"/>
    </location>
</feature>
<evidence type="ECO:0000256" key="1">
    <source>
        <dbReference type="SAM" id="MobiDB-lite"/>
    </source>
</evidence>
<dbReference type="GeneID" id="8249546"/>
<feature type="compositionally biased region" description="Low complexity" evidence="1">
    <location>
        <begin position="151"/>
        <end position="166"/>
    </location>
</feature>
<feature type="compositionally biased region" description="Pro residues" evidence="1">
    <location>
        <begin position="118"/>
        <end position="135"/>
    </location>
</feature>
<evidence type="ECO:0000256" key="2">
    <source>
        <dbReference type="SAM" id="Phobius"/>
    </source>
</evidence>
<proteinExistence type="predicted"/>
<evidence type="ECO:0000313" key="4">
    <source>
        <dbReference type="Proteomes" id="UP000002009"/>
    </source>
</evidence>
<organism evidence="3 4">
    <name type="scientific">Micromonas commoda (strain RCC299 / NOUM17 / CCMP2709)</name>
    <name type="common">Picoplanktonic green alga</name>
    <dbReference type="NCBI Taxonomy" id="296587"/>
    <lineage>
        <taxon>Eukaryota</taxon>
        <taxon>Viridiplantae</taxon>
        <taxon>Chlorophyta</taxon>
        <taxon>Mamiellophyceae</taxon>
        <taxon>Mamiellales</taxon>
        <taxon>Mamiellaceae</taxon>
        <taxon>Micromonas</taxon>
    </lineage>
</organism>
<dbReference type="OrthoDB" id="496602at2759"/>
<protein>
    <submittedName>
        <fullName evidence="3">Uncharacterized protein</fullName>
    </submittedName>
</protein>
<feature type="transmembrane region" description="Helical" evidence="2">
    <location>
        <begin position="257"/>
        <end position="278"/>
    </location>
</feature>
<evidence type="ECO:0000313" key="3">
    <source>
        <dbReference type="EMBL" id="ACO67691.1"/>
    </source>
</evidence>
<feature type="transmembrane region" description="Helical" evidence="2">
    <location>
        <begin position="704"/>
        <end position="723"/>
    </location>
</feature>
<feature type="region of interest" description="Disordered" evidence="1">
    <location>
        <begin position="631"/>
        <end position="656"/>
    </location>
</feature>
<dbReference type="RefSeq" id="XP_002506433.1">
    <property type="nucleotide sequence ID" value="XM_002506387.1"/>
</dbReference>
<feature type="region of interest" description="Disordered" evidence="1">
    <location>
        <begin position="204"/>
        <end position="225"/>
    </location>
</feature>
<dbReference type="EMBL" id="CP001333">
    <property type="protein sequence ID" value="ACO67691.1"/>
    <property type="molecule type" value="Genomic_DNA"/>
</dbReference>
<feature type="transmembrane region" description="Helical" evidence="2">
    <location>
        <begin position="298"/>
        <end position="324"/>
    </location>
</feature>
<dbReference type="KEGG" id="mis:MICPUN_64600"/>